<gene>
    <name evidence="3" type="ORF">DK847_18885</name>
</gene>
<name>A0A2W2AS14_9HYPH</name>
<dbReference type="GO" id="GO:0051301">
    <property type="term" value="P:cell division"/>
    <property type="evidence" value="ECO:0007669"/>
    <property type="project" value="UniProtKB-KW"/>
</dbReference>
<dbReference type="GO" id="GO:0005524">
    <property type="term" value="F:ATP binding"/>
    <property type="evidence" value="ECO:0007669"/>
    <property type="project" value="UniProtKB-KW"/>
</dbReference>
<keyword evidence="3" id="KW-0131">Cell cycle</keyword>
<comment type="caution">
    <text evidence="3">The sequence shown here is derived from an EMBL/GenBank/DDBJ whole genome shotgun (WGS) entry which is preliminary data.</text>
</comment>
<keyword evidence="3" id="KW-0132">Cell division</keyword>
<dbReference type="InterPro" id="IPR027417">
    <property type="entry name" value="P-loop_NTPase"/>
</dbReference>
<organism evidence="3 4">
    <name type="scientific">Aestuariivirga litoralis</name>
    <dbReference type="NCBI Taxonomy" id="2650924"/>
    <lineage>
        <taxon>Bacteria</taxon>
        <taxon>Pseudomonadati</taxon>
        <taxon>Pseudomonadota</taxon>
        <taxon>Alphaproteobacteria</taxon>
        <taxon>Hyphomicrobiales</taxon>
        <taxon>Aestuariivirgaceae</taxon>
        <taxon>Aestuariivirga</taxon>
    </lineage>
</organism>
<dbReference type="EMBL" id="QKVK01000012">
    <property type="protein sequence ID" value="PZF75280.1"/>
    <property type="molecule type" value="Genomic_DNA"/>
</dbReference>
<dbReference type="PANTHER" id="PTHR12169">
    <property type="entry name" value="ATPASE N2B"/>
    <property type="match status" value="1"/>
</dbReference>
<dbReference type="Proteomes" id="UP000248795">
    <property type="component" value="Unassembled WGS sequence"/>
</dbReference>
<evidence type="ECO:0000313" key="4">
    <source>
        <dbReference type="Proteomes" id="UP000248795"/>
    </source>
</evidence>
<protein>
    <submittedName>
        <fullName evidence="3">Cell division protein ZapE</fullName>
    </submittedName>
</protein>
<proteinExistence type="predicted"/>
<keyword evidence="1" id="KW-0547">Nucleotide-binding</keyword>
<dbReference type="NCBIfam" id="NF040713">
    <property type="entry name" value="ZapE"/>
    <property type="match status" value="1"/>
</dbReference>
<dbReference type="Gene3D" id="3.40.50.300">
    <property type="entry name" value="P-loop containing nucleotide triphosphate hydrolases"/>
    <property type="match status" value="1"/>
</dbReference>
<evidence type="ECO:0000256" key="2">
    <source>
        <dbReference type="ARBA" id="ARBA00022840"/>
    </source>
</evidence>
<dbReference type="GO" id="GO:0016887">
    <property type="term" value="F:ATP hydrolysis activity"/>
    <property type="evidence" value="ECO:0007669"/>
    <property type="project" value="InterPro"/>
</dbReference>
<dbReference type="Pfam" id="PF03969">
    <property type="entry name" value="AFG1_ATPase"/>
    <property type="match status" value="1"/>
</dbReference>
<dbReference type="RefSeq" id="WP_111200106.1">
    <property type="nucleotide sequence ID" value="NZ_QKVK01000012.1"/>
</dbReference>
<evidence type="ECO:0000256" key="1">
    <source>
        <dbReference type="ARBA" id="ARBA00022741"/>
    </source>
</evidence>
<dbReference type="InterPro" id="IPR005654">
    <property type="entry name" value="ATPase_AFG1-like"/>
</dbReference>
<reference evidence="4" key="1">
    <citation type="submission" date="2018-06" db="EMBL/GenBank/DDBJ databases">
        <title>Aestuariibacter litoralis strain KCTC 52945T.</title>
        <authorList>
            <person name="Li X."/>
            <person name="Salam N."/>
            <person name="Li J.-L."/>
            <person name="Chen Y.-M."/>
            <person name="Yang Z.-W."/>
            <person name="Zhang L.-Y."/>
            <person name="Han M.-X."/>
            <person name="Xiao M."/>
            <person name="Li W.-J."/>
        </authorList>
    </citation>
    <scope>NUCLEOTIDE SEQUENCE [LARGE SCALE GENOMIC DNA]</scope>
    <source>
        <strain evidence="4">KCTC 52945</strain>
    </source>
</reference>
<dbReference type="AlphaFoldDB" id="A0A2W2AS14"/>
<accession>A0A2W2AS14</accession>
<dbReference type="PANTHER" id="PTHR12169:SF6">
    <property type="entry name" value="AFG1-LIKE ATPASE"/>
    <property type="match status" value="1"/>
</dbReference>
<sequence length="363" mass="40738">MAAILAEYDRRRDAGLIRPDAAQRAVVARLDQLATELQQSSPASGLLARFKKSPPPPKGLYIFGEVGRGKTMVMDLFYETVQTAPKRRVHFHAFMQDVHRRLHAARQSHTQDAIVPVARALAREARLLCLDEMQVTDIADAMIVGRLFEGLLAAGTVIVTTSNLAPDQLYRNGLNRQLFLPFIALIRQRLDVVSLESPTDYRLGRVKAHETFLTPISAQTDARLQDLWQRLTDTERGEPMDIDVLGRKLHVPQAAHGCARFSFGELCEKPLGPPDYLALAENFPVLFVEHIPELNPDRRNEAKRFVLLIDTLYDARVRLVATSAQAPEGIYPAGDHAFEFGRTVSRLKEMQSASWWGKKIAET</sequence>
<keyword evidence="2" id="KW-0067">ATP-binding</keyword>
<evidence type="ECO:0000313" key="3">
    <source>
        <dbReference type="EMBL" id="PZF75280.1"/>
    </source>
</evidence>
<keyword evidence="4" id="KW-1185">Reference proteome</keyword>
<dbReference type="SUPFAM" id="SSF52540">
    <property type="entry name" value="P-loop containing nucleoside triphosphate hydrolases"/>
    <property type="match status" value="1"/>
</dbReference>
<dbReference type="GO" id="GO:0005737">
    <property type="term" value="C:cytoplasm"/>
    <property type="evidence" value="ECO:0007669"/>
    <property type="project" value="TreeGrafter"/>
</dbReference>